<reference evidence="2 3" key="1">
    <citation type="submission" date="2018-04" db="EMBL/GenBank/DDBJ databases">
        <title>Sphingobacterium cortibacter sp. nov.</title>
        <authorList>
            <person name="Li Y."/>
        </authorList>
    </citation>
    <scope>NUCLEOTIDE SEQUENCE [LARGE SCALE GENOMIC DNA]</scope>
    <source>
        <strain evidence="2 3">2c-3</strain>
    </source>
</reference>
<dbReference type="EMBL" id="QDKG01000007">
    <property type="protein sequence ID" value="PVH24112.1"/>
    <property type="molecule type" value="Genomic_DNA"/>
</dbReference>
<keyword evidence="1" id="KW-1133">Transmembrane helix</keyword>
<dbReference type="RefSeq" id="WP_116776859.1">
    <property type="nucleotide sequence ID" value="NZ_QDKG01000007.1"/>
</dbReference>
<evidence type="ECO:0000313" key="3">
    <source>
        <dbReference type="Proteomes" id="UP000245627"/>
    </source>
</evidence>
<dbReference type="OrthoDB" id="9862173at2"/>
<sequence>MKKVSVVIIIGFSILAVVALYFFLTEQIGIKAFLFNILICAIGIVAQVFTLRRRKKNIMQ</sequence>
<dbReference type="AlphaFoldDB" id="A0A2T8HFH2"/>
<gene>
    <name evidence="2" type="ORF">DC487_15345</name>
</gene>
<evidence type="ECO:0000313" key="2">
    <source>
        <dbReference type="EMBL" id="PVH24112.1"/>
    </source>
</evidence>
<comment type="caution">
    <text evidence="2">The sequence shown here is derived from an EMBL/GenBank/DDBJ whole genome shotgun (WGS) entry which is preliminary data.</text>
</comment>
<feature type="transmembrane region" description="Helical" evidence="1">
    <location>
        <begin position="7"/>
        <end position="24"/>
    </location>
</feature>
<feature type="transmembrane region" description="Helical" evidence="1">
    <location>
        <begin position="30"/>
        <end position="51"/>
    </location>
</feature>
<evidence type="ECO:0000256" key="1">
    <source>
        <dbReference type="SAM" id="Phobius"/>
    </source>
</evidence>
<protein>
    <submittedName>
        <fullName evidence="2">Uncharacterized protein</fullName>
    </submittedName>
</protein>
<dbReference type="Proteomes" id="UP000245627">
    <property type="component" value="Unassembled WGS sequence"/>
</dbReference>
<name>A0A2T8HFH2_9SPHI</name>
<keyword evidence="3" id="KW-1185">Reference proteome</keyword>
<proteinExistence type="predicted"/>
<keyword evidence="1" id="KW-0472">Membrane</keyword>
<accession>A0A2T8HFH2</accession>
<organism evidence="2 3">
    <name type="scientific">Sphingobacterium corticibacter</name>
    <dbReference type="NCBI Taxonomy" id="2171749"/>
    <lineage>
        <taxon>Bacteria</taxon>
        <taxon>Pseudomonadati</taxon>
        <taxon>Bacteroidota</taxon>
        <taxon>Sphingobacteriia</taxon>
        <taxon>Sphingobacteriales</taxon>
        <taxon>Sphingobacteriaceae</taxon>
        <taxon>Sphingobacterium</taxon>
    </lineage>
</organism>
<keyword evidence="1" id="KW-0812">Transmembrane</keyword>